<dbReference type="GO" id="GO:0005886">
    <property type="term" value="C:plasma membrane"/>
    <property type="evidence" value="ECO:0007669"/>
    <property type="project" value="UniProtKB-SubCell"/>
</dbReference>
<gene>
    <name evidence="9" type="ORF">ET996_13550</name>
</gene>
<name>A0A4Q9KJA1_PROTD</name>
<dbReference type="RefSeq" id="WP_131173097.1">
    <property type="nucleotide sequence ID" value="NZ_FXTL01000024.1"/>
</dbReference>
<dbReference type="AlphaFoldDB" id="A0A4Q9KJA1"/>
<feature type="region of interest" description="Disordered" evidence="7">
    <location>
        <begin position="1"/>
        <end position="47"/>
    </location>
</feature>
<feature type="compositionally biased region" description="Basic and acidic residues" evidence="7">
    <location>
        <begin position="1"/>
        <end position="11"/>
    </location>
</feature>
<evidence type="ECO:0000256" key="5">
    <source>
        <dbReference type="ARBA" id="ARBA00022989"/>
    </source>
</evidence>
<reference evidence="9 10" key="1">
    <citation type="submission" date="2019-01" db="EMBL/GenBank/DDBJ databases">
        <title>Lactibacter flavus gen. nov., sp. nov., a novel bacterium of the family Propionibacteriaceae isolated from raw milk and dairy products.</title>
        <authorList>
            <person name="Huptas C."/>
            <person name="Wenning M."/>
            <person name="Breitenwieser F."/>
            <person name="Doll E."/>
            <person name="Von Neubeck M."/>
            <person name="Busse H.-J."/>
            <person name="Scherer S."/>
        </authorList>
    </citation>
    <scope>NUCLEOTIDE SEQUENCE [LARGE SCALE GENOMIC DNA]</scope>
    <source>
        <strain evidence="9 10">DSM 22130</strain>
    </source>
</reference>
<keyword evidence="3" id="KW-1003">Cell membrane</keyword>
<feature type="transmembrane region" description="Helical" evidence="8">
    <location>
        <begin position="338"/>
        <end position="358"/>
    </location>
</feature>
<dbReference type="PANTHER" id="PTHR33452">
    <property type="entry name" value="OXIDOREDUCTASE CATD-RELATED"/>
    <property type="match status" value="1"/>
</dbReference>
<dbReference type="InterPro" id="IPR032808">
    <property type="entry name" value="DoxX"/>
</dbReference>
<comment type="subcellular location">
    <subcellularLocation>
        <location evidence="1">Cell membrane</location>
        <topology evidence="1">Multi-pass membrane protein</topology>
    </subcellularLocation>
</comment>
<feature type="region of interest" description="Disordered" evidence="7">
    <location>
        <begin position="151"/>
        <end position="182"/>
    </location>
</feature>
<dbReference type="OrthoDB" id="3731535at2"/>
<keyword evidence="6 8" id="KW-0472">Membrane</keyword>
<evidence type="ECO:0000256" key="1">
    <source>
        <dbReference type="ARBA" id="ARBA00004651"/>
    </source>
</evidence>
<evidence type="ECO:0000256" key="6">
    <source>
        <dbReference type="ARBA" id="ARBA00023136"/>
    </source>
</evidence>
<evidence type="ECO:0000256" key="8">
    <source>
        <dbReference type="SAM" id="Phobius"/>
    </source>
</evidence>
<dbReference type="PANTHER" id="PTHR33452:SF1">
    <property type="entry name" value="INNER MEMBRANE PROTEIN YPHA-RELATED"/>
    <property type="match status" value="1"/>
</dbReference>
<feature type="transmembrane region" description="Helical" evidence="8">
    <location>
        <begin position="305"/>
        <end position="326"/>
    </location>
</feature>
<keyword evidence="10" id="KW-1185">Reference proteome</keyword>
<organism evidence="9 10">
    <name type="scientific">Propioniciclava tarda</name>
    <dbReference type="NCBI Taxonomy" id="433330"/>
    <lineage>
        <taxon>Bacteria</taxon>
        <taxon>Bacillati</taxon>
        <taxon>Actinomycetota</taxon>
        <taxon>Actinomycetes</taxon>
        <taxon>Propionibacteriales</taxon>
        <taxon>Propionibacteriaceae</taxon>
        <taxon>Propioniciclava</taxon>
    </lineage>
</organism>
<dbReference type="Pfam" id="PF07681">
    <property type="entry name" value="DoxX"/>
    <property type="match status" value="1"/>
</dbReference>
<sequence>MAWNPLRKDAPEPVEPQADEWANTDAPAPGVQGSSPAAEPEAAFGLPQSDAVADAFAAAQRDAETRAAQVAAPEVVAPVIPAQQPVAAPAALRRFGGATKYVDGAVPAAAAPVPAAPVPADPAAPAAPVAVTNPAPTTPAAPAPIEPVSADQAVRAASDELDPDSLYRPGAARTGDTAVMDESVTAEQARLERERAARREARMAALAPGAEVDAAPAAPAAPVAPPKRVTDKFSGSFGLFVLRVVTAAILLVHGLNGIINSKPVIDVWSNTVLPYPRYIALGVSIAELAIALMLLFGILTRVAGFLLAGIMGATLAFVMWGPWAVFEPGGMGFIGEHELLLAAVGLALLFVGAGGWSVDYMMRRSRVREGLEF</sequence>
<evidence type="ECO:0000313" key="9">
    <source>
        <dbReference type="EMBL" id="TBT92140.1"/>
    </source>
</evidence>
<proteinExistence type="inferred from homology"/>
<accession>A0A4Q9KJA1</accession>
<evidence type="ECO:0000313" key="10">
    <source>
        <dbReference type="Proteomes" id="UP000291933"/>
    </source>
</evidence>
<comment type="caution">
    <text evidence="9">The sequence shown here is derived from an EMBL/GenBank/DDBJ whole genome shotgun (WGS) entry which is preliminary data.</text>
</comment>
<dbReference type="InterPro" id="IPR051907">
    <property type="entry name" value="DoxX-like_oxidoreductase"/>
</dbReference>
<dbReference type="Proteomes" id="UP000291933">
    <property type="component" value="Unassembled WGS sequence"/>
</dbReference>
<evidence type="ECO:0000256" key="3">
    <source>
        <dbReference type="ARBA" id="ARBA00022475"/>
    </source>
</evidence>
<protein>
    <submittedName>
        <fullName evidence="9">DoxX family protein</fullName>
    </submittedName>
</protein>
<comment type="similarity">
    <text evidence="2">Belongs to the DoxX family.</text>
</comment>
<feature type="transmembrane region" description="Helical" evidence="8">
    <location>
        <begin position="279"/>
        <end position="298"/>
    </location>
</feature>
<dbReference type="EMBL" id="SDMR01000023">
    <property type="protein sequence ID" value="TBT92140.1"/>
    <property type="molecule type" value="Genomic_DNA"/>
</dbReference>
<evidence type="ECO:0000256" key="7">
    <source>
        <dbReference type="SAM" id="MobiDB-lite"/>
    </source>
</evidence>
<feature type="transmembrane region" description="Helical" evidence="8">
    <location>
        <begin position="237"/>
        <end position="259"/>
    </location>
</feature>
<evidence type="ECO:0000256" key="2">
    <source>
        <dbReference type="ARBA" id="ARBA00006679"/>
    </source>
</evidence>
<keyword evidence="4 8" id="KW-0812">Transmembrane</keyword>
<evidence type="ECO:0000256" key="4">
    <source>
        <dbReference type="ARBA" id="ARBA00022692"/>
    </source>
</evidence>
<keyword evidence="5 8" id="KW-1133">Transmembrane helix</keyword>